<dbReference type="SUPFAM" id="SSF55961">
    <property type="entry name" value="Bet v1-like"/>
    <property type="match status" value="1"/>
</dbReference>
<dbReference type="Pfam" id="PF10604">
    <property type="entry name" value="Polyketide_cyc2"/>
    <property type="match status" value="1"/>
</dbReference>
<name>A0A3A4KLV1_9NOCA</name>
<dbReference type="RefSeq" id="WP_120039454.1">
    <property type="nucleotide sequence ID" value="NZ_QZFU01000016.1"/>
</dbReference>
<dbReference type="InterPro" id="IPR019587">
    <property type="entry name" value="Polyketide_cyclase/dehydratase"/>
</dbReference>
<gene>
    <name evidence="1" type="ORF">D5S18_09525</name>
</gene>
<evidence type="ECO:0000313" key="1">
    <source>
        <dbReference type="EMBL" id="RJO76528.1"/>
    </source>
</evidence>
<comment type="caution">
    <text evidence="1">The sequence shown here is derived from an EMBL/GenBank/DDBJ whole genome shotgun (WGS) entry which is preliminary data.</text>
</comment>
<dbReference type="CDD" id="cd07818">
    <property type="entry name" value="SRPBCC_1"/>
    <property type="match status" value="1"/>
</dbReference>
<dbReference type="AlphaFoldDB" id="A0A3A4KLV1"/>
<dbReference type="Proteomes" id="UP000266677">
    <property type="component" value="Unassembled WGS sequence"/>
</dbReference>
<dbReference type="EMBL" id="QZFU01000016">
    <property type="protein sequence ID" value="RJO76528.1"/>
    <property type="molecule type" value="Genomic_DNA"/>
</dbReference>
<evidence type="ECO:0000313" key="2">
    <source>
        <dbReference type="Proteomes" id="UP000266677"/>
    </source>
</evidence>
<proteinExistence type="predicted"/>
<dbReference type="Gene3D" id="3.30.530.20">
    <property type="match status" value="1"/>
</dbReference>
<dbReference type="InterPro" id="IPR023393">
    <property type="entry name" value="START-like_dom_sf"/>
</dbReference>
<dbReference type="OrthoDB" id="9807923at2"/>
<accession>A0A3A4KLV1</accession>
<protein>
    <submittedName>
        <fullName evidence="1">Transcriptional regulator</fullName>
    </submittedName>
</protein>
<sequence>MAEFEVVRQAVISAEPSRVHGLIDDFHRWSIWSPWEDMDPQMLRTFSGADAGVGAKYAWSGNRKVGSGKMEILSSTDREILLRLEFERPWKATNEVTFTLAPNGPATEVTWRMRGERRGLMGLLTLVMPMDRMIGRDFEKGLARLRQAAQN</sequence>
<reference evidence="1 2" key="1">
    <citation type="submission" date="2018-09" db="EMBL/GenBank/DDBJ databases">
        <title>YIM PH21274 draft genome.</title>
        <authorList>
            <person name="Miao C."/>
        </authorList>
    </citation>
    <scope>NUCLEOTIDE SEQUENCE [LARGE SCALE GENOMIC DNA]</scope>
    <source>
        <strain evidence="1 2">YIM PH 21724</strain>
    </source>
</reference>
<keyword evidence="2" id="KW-1185">Reference proteome</keyword>
<organism evidence="1 2">
    <name type="scientific">Nocardia panacis</name>
    <dbReference type="NCBI Taxonomy" id="2340916"/>
    <lineage>
        <taxon>Bacteria</taxon>
        <taxon>Bacillati</taxon>
        <taxon>Actinomycetota</taxon>
        <taxon>Actinomycetes</taxon>
        <taxon>Mycobacteriales</taxon>
        <taxon>Nocardiaceae</taxon>
        <taxon>Nocardia</taxon>
    </lineage>
</organism>